<accession>U4LRC2</accession>
<evidence type="ECO:0000313" key="1">
    <source>
        <dbReference type="EMBL" id="CCX31870.1"/>
    </source>
</evidence>
<dbReference type="Proteomes" id="UP000018144">
    <property type="component" value="Unassembled WGS sequence"/>
</dbReference>
<dbReference type="EMBL" id="HF935655">
    <property type="protein sequence ID" value="CCX31870.1"/>
    <property type="molecule type" value="Genomic_DNA"/>
</dbReference>
<organism evidence="1 2">
    <name type="scientific">Pyronema omphalodes (strain CBS 100304)</name>
    <name type="common">Pyronema confluens</name>
    <dbReference type="NCBI Taxonomy" id="1076935"/>
    <lineage>
        <taxon>Eukaryota</taxon>
        <taxon>Fungi</taxon>
        <taxon>Dikarya</taxon>
        <taxon>Ascomycota</taxon>
        <taxon>Pezizomycotina</taxon>
        <taxon>Pezizomycetes</taxon>
        <taxon>Pezizales</taxon>
        <taxon>Pyronemataceae</taxon>
        <taxon>Pyronema</taxon>
    </lineage>
</organism>
<reference evidence="1 2" key="1">
    <citation type="journal article" date="2013" name="PLoS Genet.">
        <title>The genome and development-dependent transcriptomes of Pyronema confluens: a window into fungal evolution.</title>
        <authorList>
            <person name="Traeger S."/>
            <person name="Altegoer F."/>
            <person name="Freitag M."/>
            <person name="Gabaldon T."/>
            <person name="Kempken F."/>
            <person name="Kumar A."/>
            <person name="Marcet-Houben M."/>
            <person name="Poggeler S."/>
            <person name="Stajich J.E."/>
            <person name="Nowrousian M."/>
        </authorList>
    </citation>
    <scope>NUCLEOTIDE SEQUENCE [LARGE SCALE GENOMIC DNA]</scope>
    <source>
        <strain evidence="2">CBS 100304</strain>
        <tissue evidence="1">Vegetative mycelium</tissue>
    </source>
</reference>
<proteinExistence type="predicted"/>
<evidence type="ECO:0000313" key="2">
    <source>
        <dbReference type="Proteomes" id="UP000018144"/>
    </source>
</evidence>
<name>U4LRC2_PYROM</name>
<keyword evidence="2" id="KW-1185">Reference proteome</keyword>
<gene>
    <name evidence="1" type="ORF">PCON_11540</name>
</gene>
<protein>
    <submittedName>
        <fullName evidence="1">Uncharacterized protein</fullName>
    </submittedName>
</protein>
<dbReference type="AlphaFoldDB" id="U4LRC2"/>
<sequence>MSRRFCSHLYHFQLHNFFRR</sequence>